<evidence type="ECO:0000313" key="4">
    <source>
        <dbReference type="EMBL" id="TDQ00497.1"/>
    </source>
</evidence>
<dbReference type="SUPFAM" id="SSF50475">
    <property type="entry name" value="FMN-binding split barrel"/>
    <property type="match status" value="1"/>
</dbReference>
<sequence>MNGYYTGITVVTAVDAQDRPHGLTCNSLVSATLDPPTLLVCLDNRTGTLAAVRESGAFAVNLLAEGGREAAEIFASRAPDRFAAVKWERSPSGLPRLVDDAFAVAECAVTHMHTVGDHVVVFGLVHDIDGEPASPLLYGMRAFTKPSHPPPTDLVATSQVSGRR</sequence>
<evidence type="ECO:0000256" key="1">
    <source>
        <dbReference type="ARBA" id="ARBA00008898"/>
    </source>
</evidence>
<dbReference type="RefSeq" id="WP_208115565.1">
    <property type="nucleotide sequence ID" value="NZ_SNXZ01000002.1"/>
</dbReference>
<evidence type="ECO:0000259" key="3">
    <source>
        <dbReference type="SMART" id="SM00903"/>
    </source>
</evidence>
<dbReference type="InterPro" id="IPR012349">
    <property type="entry name" value="Split_barrel_FMN-bd"/>
</dbReference>
<dbReference type="InterPro" id="IPR050268">
    <property type="entry name" value="NADH-dep_flavin_reductase"/>
</dbReference>
<gene>
    <name evidence="4" type="ORF">EV186_102358</name>
</gene>
<dbReference type="Proteomes" id="UP000295444">
    <property type="component" value="Unassembled WGS sequence"/>
</dbReference>
<evidence type="ECO:0000313" key="5">
    <source>
        <dbReference type="Proteomes" id="UP000295444"/>
    </source>
</evidence>
<protein>
    <submittedName>
        <fullName evidence="4">Flavin reductase (DIM6/NTAB) family NADH-FMN oxidoreductase RutF</fullName>
    </submittedName>
</protein>
<keyword evidence="5" id="KW-1185">Reference proteome</keyword>
<dbReference type="GO" id="GO:0042602">
    <property type="term" value="F:riboflavin reductase (NADPH) activity"/>
    <property type="evidence" value="ECO:0007669"/>
    <property type="project" value="TreeGrafter"/>
</dbReference>
<dbReference type="SMART" id="SM00903">
    <property type="entry name" value="Flavin_Reduct"/>
    <property type="match status" value="1"/>
</dbReference>
<dbReference type="AlphaFoldDB" id="A0A4R6SG42"/>
<dbReference type="EMBL" id="SNXZ01000002">
    <property type="protein sequence ID" value="TDQ00497.1"/>
    <property type="molecule type" value="Genomic_DNA"/>
</dbReference>
<dbReference type="PANTHER" id="PTHR30466:SF11">
    <property type="entry name" value="FLAVIN-DEPENDENT MONOOXYGENASE, REDUCTASE SUBUNIT HSAB"/>
    <property type="match status" value="1"/>
</dbReference>
<comment type="caution">
    <text evidence="4">The sequence shown here is derived from an EMBL/GenBank/DDBJ whole genome shotgun (WGS) entry which is preliminary data.</text>
</comment>
<organism evidence="4 5">
    <name type="scientific">Labedaea rhizosphaerae</name>
    <dbReference type="NCBI Taxonomy" id="598644"/>
    <lineage>
        <taxon>Bacteria</taxon>
        <taxon>Bacillati</taxon>
        <taxon>Actinomycetota</taxon>
        <taxon>Actinomycetes</taxon>
        <taxon>Pseudonocardiales</taxon>
        <taxon>Pseudonocardiaceae</taxon>
        <taxon>Labedaea</taxon>
    </lineage>
</organism>
<dbReference type="InterPro" id="IPR002563">
    <property type="entry name" value="Flavin_Rdtase-like_dom"/>
</dbReference>
<dbReference type="PANTHER" id="PTHR30466">
    <property type="entry name" value="FLAVIN REDUCTASE"/>
    <property type="match status" value="1"/>
</dbReference>
<dbReference type="GO" id="GO:0010181">
    <property type="term" value="F:FMN binding"/>
    <property type="evidence" value="ECO:0007669"/>
    <property type="project" value="InterPro"/>
</dbReference>
<proteinExistence type="inferred from homology"/>
<keyword evidence="2" id="KW-0560">Oxidoreductase</keyword>
<comment type="similarity">
    <text evidence="1">Belongs to the non-flavoprotein flavin reductase family.</text>
</comment>
<feature type="domain" description="Flavin reductase like" evidence="3">
    <location>
        <begin position="1"/>
        <end position="145"/>
    </location>
</feature>
<accession>A0A4R6SG42</accession>
<dbReference type="Gene3D" id="2.30.110.10">
    <property type="entry name" value="Electron Transport, Fmn-binding Protein, Chain A"/>
    <property type="match status" value="1"/>
</dbReference>
<dbReference type="Pfam" id="PF01613">
    <property type="entry name" value="Flavin_Reduct"/>
    <property type="match status" value="1"/>
</dbReference>
<evidence type="ECO:0000256" key="2">
    <source>
        <dbReference type="ARBA" id="ARBA00023002"/>
    </source>
</evidence>
<reference evidence="4 5" key="1">
    <citation type="submission" date="2019-03" db="EMBL/GenBank/DDBJ databases">
        <title>Genomic Encyclopedia of Type Strains, Phase IV (KMG-IV): sequencing the most valuable type-strain genomes for metagenomic binning, comparative biology and taxonomic classification.</title>
        <authorList>
            <person name="Goeker M."/>
        </authorList>
    </citation>
    <scope>NUCLEOTIDE SEQUENCE [LARGE SCALE GENOMIC DNA]</scope>
    <source>
        <strain evidence="4 5">DSM 45361</strain>
    </source>
</reference>
<name>A0A4R6SG42_LABRH</name>